<gene>
    <name evidence="2" type="ORF">C8035_v004876</name>
</gene>
<sequence length="318" mass="33114">MHALLTATFRPCYPCHTGYNRKTQKEKSRDTFSLGIIERKGKRNRLKPTHDLKTKREKASPLTKHTDTTQSQWLQTCCSAVSSPAKVPVDDVHCAYSGSYQTPTRLAVHAGEHILEARILASFGVSQIALVELALASFQDGAVDGPRPHVVPLILRYSHVLATDDLSGGGVSLPARKGPLGLDDLEALRAEEEVGPGEEPEEGQVEEPAHPGGEAPAVDAAGVVDVDPGVVDGEAHVDAAAVVGGADEVLQTSLEPLIVVETRHGARQGKGLEAGVRGAVAVAPLAQGGRLTPLDDAAGRGATETGGAGGVYGAAAHL</sequence>
<comment type="caution">
    <text evidence="2">The sequence shown here is derived from an EMBL/GenBank/DDBJ whole genome shotgun (WGS) entry which is preliminary data.</text>
</comment>
<proteinExistence type="predicted"/>
<accession>A0A4R8QRT9</accession>
<organism evidence="2 3">
    <name type="scientific">Colletotrichum spinosum</name>
    <dbReference type="NCBI Taxonomy" id="1347390"/>
    <lineage>
        <taxon>Eukaryota</taxon>
        <taxon>Fungi</taxon>
        <taxon>Dikarya</taxon>
        <taxon>Ascomycota</taxon>
        <taxon>Pezizomycotina</taxon>
        <taxon>Sordariomycetes</taxon>
        <taxon>Hypocreomycetidae</taxon>
        <taxon>Glomerellales</taxon>
        <taxon>Glomerellaceae</taxon>
        <taxon>Colletotrichum</taxon>
        <taxon>Colletotrichum orbiculare species complex</taxon>
    </lineage>
</organism>
<evidence type="ECO:0000256" key="1">
    <source>
        <dbReference type="SAM" id="MobiDB-lite"/>
    </source>
</evidence>
<feature type="region of interest" description="Disordered" evidence="1">
    <location>
        <begin position="43"/>
        <end position="67"/>
    </location>
</feature>
<dbReference type="AlphaFoldDB" id="A0A4R8QRT9"/>
<evidence type="ECO:0000313" key="3">
    <source>
        <dbReference type="Proteomes" id="UP000295083"/>
    </source>
</evidence>
<evidence type="ECO:0000313" key="2">
    <source>
        <dbReference type="EMBL" id="TDZ40026.1"/>
    </source>
</evidence>
<name>A0A4R8QRT9_9PEZI</name>
<keyword evidence="3" id="KW-1185">Reference proteome</keyword>
<protein>
    <submittedName>
        <fullName evidence="2">Uncharacterized protein</fullName>
    </submittedName>
</protein>
<reference evidence="2 3" key="1">
    <citation type="submission" date="2018-11" db="EMBL/GenBank/DDBJ databases">
        <title>Genome sequence and assembly of Colletotrichum spinosum.</title>
        <authorList>
            <person name="Gan P."/>
            <person name="Shirasu K."/>
        </authorList>
    </citation>
    <scope>NUCLEOTIDE SEQUENCE [LARGE SCALE GENOMIC DNA]</scope>
    <source>
        <strain evidence="2 3">CBS 515.97</strain>
    </source>
</reference>
<dbReference type="EMBL" id="QAPG01000007">
    <property type="protein sequence ID" value="TDZ40026.1"/>
    <property type="molecule type" value="Genomic_DNA"/>
</dbReference>
<feature type="region of interest" description="Disordered" evidence="1">
    <location>
        <begin position="192"/>
        <end position="217"/>
    </location>
</feature>
<feature type="compositionally biased region" description="Basic and acidic residues" evidence="1">
    <location>
        <begin position="48"/>
        <end position="67"/>
    </location>
</feature>
<dbReference type="Proteomes" id="UP000295083">
    <property type="component" value="Unassembled WGS sequence"/>
</dbReference>
<feature type="compositionally biased region" description="Acidic residues" evidence="1">
    <location>
        <begin position="193"/>
        <end position="205"/>
    </location>
</feature>